<sequence>MKFYYLTISHSVPCGVGFYNNYLLPEEFLPSFQLNDFKVEYGSLPWYAGITRKRKKIMLPDNLILISNLREYDYPVRSLSEYTYIITQEFMQCLDGMKRNILQIKPVKYMNGKTRDIILNRTYYAMTTDKLKIEAVANLKECEYEQFYGVDELLKISILDNCDYDLFDIKHETKCSLIVSEKFRQRVNDLKLKYLEFLPVESTKLITSKEWLATEINSLPRYTPV</sequence>
<dbReference type="Proteomes" id="UP000708805">
    <property type="component" value="Unassembled WGS sequence"/>
</dbReference>
<proteinExistence type="predicted"/>
<reference evidence="1" key="1">
    <citation type="submission" date="2021-04" db="EMBL/GenBank/DDBJ databases">
        <title>Genomic characterization of endocarditis-associated Neisseria elongata subsp. nitroreducens.</title>
        <authorList>
            <person name="Schorner M."/>
            <person name="Passarelli-Araujo H."/>
            <person name="Scheffer M."/>
            <person name="Barazzetti F."/>
            <person name="Martins J."/>
            <person name="Machado H."/>
            <person name="Palmeiro J."/>
            <person name="Bazzo M."/>
        </authorList>
    </citation>
    <scope>NUCLEOTIDE SEQUENCE</scope>
    <source>
        <strain evidence="1">Nel_M001</strain>
    </source>
</reference>
<comment type="caution">
    <text evidence="1">The sequence shown here is derived from an EMBL/GenBank/DDBJ whole genome shotgun (WGS) entry which is preliminary data.</text>
</comment>
<accession>A0A9X0ZWY0</accession>
<name>A0A9X0ZWY0_NEIEL</name>
<evidence type="ECO:0008006" key="3">
    <source>
        <dbReference type="Google" id="ProtNLM"/>
    </source>
</evidence>
<dbReference type="RefSeq" id="WP_214038498.1">
    <property type="nucleotide sequence ID" value="NZ_JAGJWT010000015.1"/>
</dbReference>
<dbReference type="AlphaFoldDB" id="A0A9X0ZWY0"/>
<evidence type="ECO:0000313" key="2">
    <source>
        <dbReference type="Proteomes" id="UP000708805"/>
    </source>
</evidence>
<organism evidence="1 2">
    <name type="scientific">Neisseria elongata subsp. nitroreducens</name>
    <dbReference type="NCBI Taxonomy" id="90367"/>
    <lineage>
        <taxon>Bacteria</taxon>
        <taxon>Pseudomonadati</taxon>
        <taxon>Pseudomonadota</taxon>
        <taxon>Betaproteobacteria</taxon>
        <taxon>Neisseriales</taxon>
        <taxon>Neisseriaceae</taxon>
        <taxon>Neisseria</taxon>
    </lineage>
</organism>
<evidence type="ECO:0000313" key="1">
    <source>
        <dbReference type="EMBL" id="MBS9341547.1"/>
    </source>
</evidence>
<dbReference type="EMBL" id="JAGJWT010000015">
    <property type="protein sequence ID" value="MBS9341547.1"/>
    <property type="molecule type" value="Genomic_DNA"/>
</dbReference>
<protein>
    <recommendedName>
        <fullName evidence="3">Immunity protein 43 domain-containing protein</fullName>
    </recommendedName>
</protein>
<gene>
    <name evidence="1" type="ORF">J8641_12220</name>
</gene>